<feature type="region of interest" description="Disordered" evidence="1">
    <location>
        <begin position="100"/>
        <end position="125"/>
    </location>
</feature>
<evidence type="ECO:0000313" key="2">
    <source>
        <dbReference type="EMBL" id="NIA69491.1"/>
    </source>
</evidence>
<feature type="compositionally biased region" description="Low complexity" evidence="1">
    <location>
        <begin position="196"/>
        <end position="243"/>
    </location>
</feature>
<feature type="compositionally biased region" description="Polar residues" evidence="1">
    <location>
        <begin position="246"/>
        <end position="262"/>
    </location>
</feature>
<comment type="caution">
    <text evidence="2">The sequence shown here is derived from an EMBL/GenBank/DDBJ whole genome shotgun (WGS) entry which is preliminary data.</text>
</comment>
<dbReference type="Proteomes" id="UP000761264">
    <property type="component" value="Unassembled WGS sequence"/>
</dbReference>
<protein>
    <recommendedName>
        <fullName evidence="4">Hook-length control protein FliK</fullName>
    </recommendedName>
</protein>
<accession>A0A967EXZ4</accession>
<name>A0A967EXZ4_9PROT</name>
<dbReference type="RefSeq" id="WP_167225162.1">
    <property type="nucleotide sequence ID" value="NZ_JAAQPH010000009.1"/>
</dbReference>
<feature type="region of interest" description="Disordered" evidence="1">
    <location>
        <begin position="185"/>
        <end position="302"/>
    </location>
</feature>
<evidence type="ECO:0000256" key="1">
    <source>
        <dbReference type="SAM" id="MobiDB-lite"/>
    </source>
</evidence>
<feature type="compositionally biased region" description="Low complexity" evidence="1">
    <location>
        <begin position="265"/>
        <end position="280"/>
    </location>
</feature>
<reference evidence="2" key="1">
    <citation type="submission" date="2020-03" db="EMBL/GenBank/DDBJ databases">
        <title>Genome of Pelagibius litoralis DSM 21314T.</title>
        <authorList>
            <person name="Wang G."/>
        </authorList>
    </citation>
    <scope>NUCLEOTIDE SEQUENCE</scope>
    <source>
        <strain evidence="2">DSM 21314</strain>
    </source>
</reference>
<gene>
    <name evidence="2" type="ORF">HBA54_12895</name>
</gene>
<dbReference type="AlphaFoldDB" id="A0A967EXZ4"/>
<evidence type="ECO:0008006" key="4">
    <source>
        <dbReference type="Google" id="ProtNLM"/>
    </source>
</evidence>
<keyword evidence="3" id="KW-1185">Reference proteome</keyword>
<sequence>MRDLFTSSTAGSARTPGITTTDFTARLVDPPPEVARLSSGQFLRGQVLGQDEAGLMIVQTRLAIVKLAVARNLAVGSEVILQIRPGGPQSGVTLLPLDAAPPQQPAPPAGGEVGGPRGAGHTPALPLPQVNLAQAVQSTALSADFITRASLIRATLQTAPPLPLLAGLPSADRGTELLLRVLSIGSPGQSTGPNVASGSPGARASAPGTGPAAPPAGATPTGAPPAGVASPPGSAAGIGKPAAQVATATLSGTPPATTTGRVTASPGGPSLQGPSPQTPGAPVAPTAGRATQIPTAPPVGTPAGTPEAGLRLAPQATVISAGRSAAAALQSLTPAGVAQAIGSTAGQSGGGAVDSTAGDGSAVRLTGLVTAKSSAGPTILHTPLGTLTLKAAVDLPAGTSLALEVLLPSSSKPPLIPAGFATAWPGSQMVEETLLAGLPGPQAEALQRALPQVGPRLGSGILFFLSAITQGNPLGWLAGPAAALERGERGEFLDRLGRELAGLSRSVETSSGEWRLLQLPIWSDEGLRELRLFLRQQDQHNGADGNETDDKTTRFVLELELRQHGALQLDGLVRPQHFDLILRSRRRLPAVTRGDLLALFEETNAIAGYRGHLLFQTSQDWMQLLSAQPSKKEAAGLEV</sequence>
<organism evidence="2 3">
    <name type="scientific">Pelagibius litoralis</name>
    <dbReference type="NCBI Taxonomy" id="374515"/>
    <lineage>
        <taxon>Bacteria</taxon>
        <taxon>Pseudomonadati</taxon>
        <taxon>Pseudomonadota</taxon>
        <taxon>Alphaproteobacteria</taxon>
        <taxon>Rhodospirillales</taxon>
        <taxon>Rhodovibrionaceae</taxon>
        <taxon>Pelagibius</taxon>
    </lineage>
</organism>
<evidence type="ECO:0000313" key="3">
    <source>
        <dbReference type="Proteomes" id="UP000761264"/>
    </source>
</evidence>
<dbReference type="EMBL" id="JAAQPH010000009">
    <property type="protein sequence ID" value="NIA69491.1"/>
    <property type="molecule type" value="Genomic_DNA"/>
</dbReference>
<proteinExistence type="predicted"/>